<accession>A0A1D8UUX6</accession>
<evidence type="ECO:0000313" key="2">
    <source>
        <dbReference type="Proteomes" id="UP000179145"/>
    </source>
</evidence>
<organism evidence="1 2">
    <name type="scientific">Kozakia baliensis</name>
    <dbReference type="NCBI Taxonomy" id="153496"/>
    <lineage>
        <taxon>Bacteria</taxon>
        <taxon>Pseudomonadati</taxon>
        <taxon>Pseudomonadota</taxon>
        <taxon>Alphaproteobacteria</taxon>
        <taxon>Acetobacterales</taxon>
        <taxon>Acetobacteraceae</taxon>
        <taxon>Kozakia</taxon>
    </lineage>
</organism>
<keyword evidence="2" id="KW-1185">Reference proteome</keyword>
<name>A0A1D8UUX6_9PROT</name>
<protein>
    <submittedName>
        <fullName evidence="1">Uncharacterized protein</fullName>
    </submittedName>
</protein>
<dbReference type="STRING" id="153496.A0U89_10115"/>
<dbReference type="KEGG" id="kba:A0U89_10115"/>
<evidence type="ECO:0000313" key="1">
    <source>
        <dbReference type="EMBL" id="AOX17435.1"/>
    </source>
</evidence>
<dbReference type="AlphaFoldDB" id="A0A1D8UUX6"/>
<dbReference type="Proteomes" id="UP000179145">
    <property type="component" value="Chromosome"/>
</dbReference>
<gene>
    <name evidence="1" type="ORF">A0U89_10115</name>
</gene>
<dbReference type="EMBL" id="CP014674">
    <property type="protein sequence ID" value="AOX17435.1"/>
    <property type="molecule type" value="Genomic_DNA"/>
</dbReference>
<sequence>MCDRARQKLNNSLVDPDDPRALERYAANPNLPGRHLVNLLLRGEEAHARRYGSCLQVFSPWARGLQGALSGYGAPELLMSDPRGSFVWNAERYVQNNPDLRGWTLGPLMDFLLHGWIKGRHIS</sequence>
<reference evidence="1 2" key="1">
    <citation type="journal article" date="2016" name="Microb. Cell Fact.">
        <title>Dissection of exopolysaccharide biosynthesis in Kozakia baliensis.</title>
        <authorList>
            <person name="Brandt J.U."/>
            <person name="Jakob F."/>
            <person name="Behr J."/>
            <person name="Geissler A.J."/>
            <person name="Vogel R.F."/>
        </authorList>
    </citation>
    <scope>NUCLEOTIDE SEQUENCE [LARGE SCALE GENOMIC DNA]</scope>
    <source>
        <strain evidence="1 2">DSM 14400</strain>
    </source>
</reference>
<proteinExistence type="predicted"/>